<dbReference type="Proteomes" id="UP000002051">
    <property type="component" value="Chromosome 2"/>
</dbReference>
<gene>
    <name evidence="1" type="ordered locus">MTR_2g055310</name>
</gene>
<organism evidence="1 3">
    <name type="scientific">Medicago truncatula</name>
    <name type="common">Barrel medic</name>
    <name type="synonym">Medicago tribuloides</name>
    <dbReference type="NCBI Taxonomy" id="3880"/>
    <lineage>
        <taxon>Eukaryota</taxon>
        <taxon>Viridiplantae</taxon>
        <taxon>Streptophyta</taxon>
        <taxon>Embryophyta</taxon>
        <taxon>Tracheophyta</taxon>
        <taxon>Spermatophyta</taxon>
        <taxon>Magnoliopsida</taxon>
        <taxon>eudicotyledons</taxon>
        <taxon>Gunneridae</taxon>
        <taxon>Pentapetalae</taxon>
        <taxon>rosids</taxon>
        <taxon>fabids</taxon>
        <taxon>Fabales</taxon>
        <taxon>Fabaceae</taxon>
        <taxon>Papilionoideae</taxon>
        <taxon>50 kb inversion clade</taxon>
        <taxon>NPAAA clade</taxon>
        <taxon>Hologalegina</taxon>
        <taxon>IRL clade</taxon>
        <taxon>Trifolieae</taxon>
        <taxon>Medicago</taxon>
    </lineage>
</organism>
<reference evidence="2" key="3">
    <citation type="submission" date="2015-04" db="UniProtKB">
        <authorList>
            <consortium name="EnsemblPlants"/>
        </authorList>
    </citation>
    <scope>IDENTIFICATION</scope>
    <source>
        <strain evidence="2">cv. Jemalong A17</strain>
    </source>
</reference>
<dbReference type="AlphaFoldDB" id="A0A072V9E6"/>
<evidence type="ECO:0000313" key="3">
    <source>
        <dbReference type="Proteomes" id="UP000002051"/>
    </source>
</evidence>
<dbReference type="HOGENOM" id="CLU_2389494_0_0_1"/>
<reference evidence="1 3" key="2">
    <citation type="journal article" date="2014" name="BMC Genomics">
        <title>An improved genome release (version Mt4.0) for the model legume Medicago truncatula.</title>
        <authorList>
            <person name="Tang H."/>
            <person name="Krishnakumar V."/>
            <person name="Bidwell S."/>
            <person name="Rosen B."/>
            <person name="Chan A."/>
            <person name="Zhou S."/>
            <person name="Gentzbittel L."/>
            <person name="Childs K.L."/>
            <person name="Yandell M."/>
            <person name="Gundlach H."/>
            <person name="Mayer K.F."/>
            <person name="Schwartz D.C."/>
            <person name="Town C.D."/>
        </authorList>
    </citation>
    <scope>GENOME REANNOTATION</scope>
    <source>
        <strain evidence="1">A17</strain>
        <strain evidence="2 3">cv. Jemalong A17</strain>
    </source>
</reference>
<evidence type="ECO:0000313" key="2">
    <source>
        <dbReference type="EnsemblPlants" id="KEH37978"/>
    </source>
</evidence>
<name>A0A072V9E6_MEDTR</name>
<protein>
    <submittedName>
        <fullName evidence="1 2">Uncharacterized protein</fullName>
    </submittedName>
</protein>
<sequence>MKTAIDWYRIGLRCKHESYSYGCYLSNAVGLTSKRIIELELWSNYCTTTLSDFEMKTGIDWHRIRPRCKHIYDYVFRLDFYETFMKRPSCQRLF</sequence>
<proteinExistence type="predicted"/>
<dbReference type="EMBL" id="CM001218">
    <property type="protein sequence ID" value="KEH37978.1"/>
    <property type="molecule type" value="Genomic_DNA"/>
</dbReference>
<reference evidence="1 3" key="1">
    <citation type="journal article" date="2011" name="Nature">
        <title>The Medicago genome provides insight into the evolution of rhizobial symbioses.</title>
        <authorList>
            <person name="Young N.D."/>
            <person name="Debelle F."/>
            <person name="Oldroyd G.E."/>
            <person name="Geurts R."/>
            <person name="Cannon S.B."/>
            <person name="Udvardi M.K."/>
            <person name="Benedito V.A."/>
            <person name="Mayer K.F."/>
            <person name="Gouzy J."/>
            <person name="Schoof H."/>
            <person name="Van de Peer Y."/>
            <person name="Proost S."/>
            <person name="Cook D.R."/>
            <person name="Meyers B.C."/>
            <person name="Spannagl M."/>
            <person name="Cheung F."/>
            <person name="De Mita S."/>
            <person name="Krishnakumar V."/>
            <person name="Gundlach H."/>
            <person name="Zhou S."/>
            <person name="Mudge J."/>
            <person name="Bharti A.K."/>
            <person name="Murray J.D."/>
            <person name="Naoumkina M.A."/>
            <person name="Rosen B."/>
            <person name="Silverstein K.A."/>
            <person name="Tang H."/>
            <person name="Rombauts S."/>
            <person name="Zhao P.X."/>
            <person name="Zhou P."/>
            <person name="Barbe V."/>
            <person name="Bardou P."/>
            <person name="Bechner M."/>
            <person name="Bellec A."/>
            <person name="Berger A."/>
            <person name="Berges H."/>
            <person name="Bidwell S."/>
            <person name="Bisseling T."/>
            <person name="Choisne N."/>
            <person name="Couloux A."/>
            <person name="Denny R."/>
            <person name="Deshpande S."/>
            <person name="Dai X."/>
            <person name="Doyle J.J."/>
            <person name="Dudez A.M."/>
            <person name="Farmer A.D."/>
            <person name="Fouteau S."/>
            <person name="Franken C."/>
            <person name="Gibelin C."/>
            <person name="Gish J."/>
            <person name="Goldstein S."/>
            <person name="Gonzalez A.J."/>
            <person name="Green P.J."/>
            <person name="Hallab A."/>
            <person name="Hartog M."/>
            <person name="Hua A."/>
            <person name="Humphray S.J."/>
            <person name="Jeong D.H."/>
            <person name="Jing Y."/>
            <person name="Jocker A."/>
            <person name="Kenton S.M."/>
            <person name="Kim D.J."/>
            <person name="Klee K."/>
            <person name="Lai H."/>
            <person name="Lang C."/>
            <person name="Lin S."/>
            <person name="Macmil S.L."/>
            <person name="Magdelenat G."/>
            <person name="Matthews L."/>
            <person name="McCorrison J."/>
            <person name="Monaghan E.L."/>
            <person name="Mun J.H."/>
            <person name="Najar F.Z."/>
            <person name="Nicholson C."/>
            <person name="Noirot C."/>
            <person name="O'Bleness M."/>
            <person name="Paule C.R."/>
            <person name="Poulain J."/>
            <person name="Prion F."/>
            <person name="Qin B."/>
            <person name="Qu C."/>
            <person name="Retzel E.F."/>
            <person name="Riddle C."/>
            <person name="Sallet E."/>
            <person name="Samain S."/>
            <person name="Samson N."/>
            <person name="Sanders I."/>
            <person name="Saurat O."/>
            <person name="Scarpelli C."/>
            <person name="Schiex T."/>
            <person name="Segurens B."/>
            <person name="Severin A.J."/>
            <person name="Sherrier D.J."/>
            <person name="Shi R."/>
            <person name="Sims S."/>
            <person name="Singer S.R."/>
            <person name="Sinharoy S."/>
            <person name="Sterck L."/>
            <person name="Viollet A."/>
            <person name="Wang B.B."/>
            <person name="Wang K."/>
            <person name="Wang M."/>
            <person name="Wang X."/>
            <person name="Warfsmann J."/>
            <person name="Weissenbach J."/>
            <person name="White D.D."/>
            <person name="White J.D."/>
            <person name="Wiley G.B."/>
            <person name="Wincker P."/>
            <person name="Xing Y."/>
            <person name="Yang L."/>
            <person name="Yao Z."/>
            <person name="Ying F."/>
            <person name="Zhai J."/>
            <person name="Zhou L."/>
            <person name="Zuber A."/>
            <person name="Denarie J."/>
            <person name="Dixon R.A."/>
            <person name="May G.D."/>
            <person name="Schwartz D.C."/>
            <person name="Rogers J."/>
            <person name="Quetier F."/>
            <person name="Town C.D."/>
            <person name="Roe B.A."/>
        </authorList>
    </citation>
    <scope>NUCLEOTIDE SEQUENCE [LARGE SCALE GENOMIC DNA]</scope>
    <source>
        <strain evidence="1">A17</strain>
        <strain evidence="2 3">cv. Jemalong A17</strain>
    </source>
</reference>
<dbReference type="EnsemblPlants" id="KEH37978">
    <property type="protein sequence ID" value="KEH37978"/>
    <property type="gene ID" value="MTR_2g055310"/>
</dbReference>
<evidence type="ECO:0000313" key="1">
    <source>
        <dbReference type="EMBL" id="KEH37978.1"/>
    </source>
</evidence>
<keyword evidence="3" id="KW-1185">Reference proteome</keyword>
<accession>A0A072V9E6</accession>